<proteinExistence type="predicted"/>
<accession>A0A2D3UWY2</accession>
<dbReference type="STRING" id="112498.A0A2D3UWY2"/>
<feature type="region of interest" description="Disordered" evidence="1">
    <location>
        <begin position="307"/>
        <end position="340"/>
    </location>
</feature>
<feature type="compositionally biased region" description="Acidic residues" evidence="1">
    <location>
        <begin position="314"/>
        <end position="340"/>
    </location>
</feature>
<protein>
    <submittedName>
        <fullName evidence="2">Uncharacterized protein</fullName>
    </submittedName>
</protein>
<evidence type="ECO:0000256" key="1">
    <source>
        <dbReference type="SAM" id="MobiDB-lite"/>
    </source>
</evidence>
<evidence type="ECO:0000313" key="3">
    <source>
        <dbReference type="Proteomes" id="UP000225277"/>
    </source>
</evidence>
<dbReference type="Proteomes" id="UP000225277">
    <property type="component" value="Unassembled WGS sequence"/>
</dbReference>
<gene>
    <name evidence="2" type="ORF">RCC_04659</name>
</gene>
<dbReference type="AlphaFoldDB" id="A0A2D3UWY2"/>
<keyword evidence="3" id="KW-1185">Reference proteome</keyword>
<name>A0A2D3UWY2_9PEZI</name>
<reference evidence="2 3" key="1">
    <citation type="submission" date="2016-03" db="EMBL/GenBank/DDBJ databases">
        <authorList>
            <person name="Ploux O."/>
        </authorList>
    </citation>
    <scope>NUCLEOTIDE SEQUENCE [LARGE SCALE GENOMIC DNA]</scope>
    <source>
        <strain evidence="2 3">URUG2</strain>
    </source>
</reference>
<dbReference type="EMBL" id="FJUY01000006">
    <property type="protein sequence ID" value="CZT18815.1"/>
    <property type="molecule type" value="Genomic_DNA"/>
</dbReference>
<sequence length="536" mass="59748">MKAAVSVLGVQTPTSRFGKETDGHQYPQIATWRCNLTGLSQRTNLFFIAHTEAIYVYKPIFPSQALPPTPILTIETPPSRPGLEGTLDPGSPRAINYLVLQDLGLEEILAVARDDGDVEVYLVAHVVRAVERRTAGEEFPAELRPFFQRNVGLSAWGLAVHSQARVLAASSNTHNVTIFKFGLVDEDGDDDETRRQDATHGIVNGTTNIPSIAFCNTGDDPDCRWLMTTDIVGETRAIDLHSMQVVQKFSFLDDMQQLRHDPNNAGWGLIFLDKRSFIPAKDMQSALGPMHGKVNYNDKKLWNTGPSTTHDWEFSEETAGDSTEEGPYEMDTDSAEEEDEEDVILSYKPSTRFLFRNYPSRQNPSLPFTGGALDCPILHTSVQNAYLLQPSNSDPVISCSELLHQILPSNLYWLHRFARLNLHAYIPSIGVVVVASQMGRAAILSLTKLSGEEVYTMRVDAIVPFKEQEERGERPCMPLAGIAVGCIQGTEKLELGRRRWRLMMTYCDHTVLSFEIRRRGRTGGEEGEVGVQDIVV</sequence>
<dbReference type="Pfam" id="PF08728">
    <property type="entry name" value="CRT10"/>
    <property type="match status" value="2"/>
</dbReference>
<dbReference type="InterPro" id="IPR014839">
    <property type="entry name" value="Crt10"/>
</dbReference>
<organism evidence="2 3">
    <name type="scientific">Ramularia collo-cygni</name>
    <dbReference type="NCBI Taxonomy" id="112498"/>
    <lineage>
        <taxon>Eukaryota</taxon>
        <taxon>Fungi</taxon>
        <taxon>Dikarya</taxon>
        <taxon>Ascomycota</taxon>
        <taxon>Pezizomycotina</taxon>
        <taxon>Dothideomycetes</taxon>
        <taxon>Dothideomycetidae</taxon>
        <taxon>Mycosphaerellales</taxon>
        <taxon>Mycosphaerellaceae</taxon>
        <taxon>Ramularia</taxon>
    </lineage>
</organism>
<evidence type="ECO:0000313" key="2">
    <source>
        <dbReference type="EMBL" id="CZT18815.1"/>
    </source>
</evidence>
<dbReference type="GeneID" id="35599832"/>
<dbReference type="OrthoDB" id="5591786at2759"/>
<dbReference type="RefSeq" id="XP_023625705.1">
    <property type="nucleotide sequence ID" value="XM_023769937.1"/>
</dbReference>